<dbReference type="EMBL" id="CAQI01000053">
    <property type="protein sequence ID" value="CCQ47824.1"/>
    <property type="molecule type" value="Genomic_DNA"/>
</dbReference>
<accession>A0A024H7R9</accession>
<dbReference type="STRING" id="861266.ARTSIC4J27_3820"/>
<name>A0A024H7R9_9MICC</name>
<gene>
    <name evidence="1" type="ORF">ARTSIC4J27_3820</name>
</gene>
<keyword evidence="2" id="KW-1185">Reference proteome</keyword>
<protein>
    <submittedName>
        <fullName evidence="1">Uncharacterized protein</fullName>
    </submittedName>
</protein>
<dbReference type="Proteomes" id="UP000035722">
    <property type="component" value="Unassembled WGS sequence"/>
</dbReference>
<evidence type="ECO:0000313" key="2">
    <source>
        <dbReference type="Proteomes" id="UP000035722"/>
    </source>
</evidence>
<dbReference type="AlphaFoldDB" id="A0A024H7R9"/>
<proteinExistence type="predicted"/>
<reference evidence="2" key="1">
    <citation type="journal article" date="2014" name="Genome Announc.">
        <title>Genome Sequence of Arthrobacter siccitolerans 4J27, a Xeroprotectant-Producing Desiccation-Tolerant Microorganism.</title>
        <authorList>
            <person name="Manzanera M."/>
            <person name="Santa-Cruz-Calvo L."/>
            <person name="Vilchez J.I."/>
            <person name="Garcia-Fontana C."/>
            <person name="Silva-Castro G.A."/>
            <person name="Calvo C."/>
            <person name="Gonzalez-Lopez J."/>
        </authorList>
    </citation>
    <scope>NUCLEOTIDE SEQUENCE [LARGE SCALE GENOMIC DNA]</scope>
    <source>
        <strain evidence="2">4J27</strain>
    </source>
</reference>
<evidence type="ECO:0000313" key="1">
    <source>
        <dbReference type="EMBL" id="CCQ47824.1"/>
    </source>
</evidence>
<sequence>MRPWKGVPETDEAVTGLTSFGHGWNPMLNRSSTECGHFVGRMEL</sequence>
<organism evidence="1 2">
    <name type="scientific">Pseudarthrobacter siccitolerans</name>
    <dbReference type="NCBI Taxonomy" id="861266"/>
    <lineage>
        <taxon>Bacteria</taxon>
        <taxon>Bacillati</taxon>
        <taxon>Actinomycetota</taxon>
        <taxon>Actinomycetes</taxon>
        <taxon>Micrococcales</taxon>
        <taxon>Micrococcaceae</taxon>
        <taxon>Pseudarthrobacter</taxon>
    </lineage>
</organism>
<comment type="caution">
    <text evidence="1">The sequence shown here is derived from an EMBL/GenBank/DDBJ whole genome shotgun (WGS) entry which is preliminary data.</text>
</comment>